<feature type="compositionally biased region" description="Basic residues" evidence="1">
    <location>
        <begin position="56"/>
        <end position="66"/>
    </location>
</feature>
<evidence type="ECO:0000313" key="2">
    <source>
        <dbReference type="EMBL" id="KAF0983842.1"/>
    </source>
</evidence>
<keyword evidence="3" id="KW-1185">Reference proteome</keyword>
<dbReference type="Proteomes" id="UP000444721">
    <property type="component" value="Unassembled WGS sequence"/>
</dbReference>
<sequence length="564" mass="66852">MLSHREKQSNRQKSQYNKDQKNKNEDFWKFINVIKQSITHDPSILKNNVHSEPNAKKIKLRDHRRRAESEESNIPNTSFSESDDGEEEIQDESVNDKLKQATEDFLRNIKDPNLMEEAITLLDEAFSKKEWERILFQNVIRSLQARTTNDGEDTSRVIRVAYDLQQRKMSRVLLLFHLVDLLMKGYSEGDNITASSFMDLLVKRNYAHITWMINATSVLVSCKNDQFNSAEIKENIGLIIEDYIDQWIFRLEFVDESDLSKIEKRKKKKAFYNRVLPKQKLNELKKILLPEQETVQDFTNTVNQSTFKYRKRKERFQRAIKFIQRKSAFEVHEVVVRLHYTKHLLRNYVSSKMEIDEQAFIEQAKKCIYKFDFSIKKSSWNRSALNEYLRKRNMSEVKFQEMLVDAEGKDNEITLSTRNTSSFSIRLDTSDPYNLWVEYKFPCHFRFTAAHIDTKIDADDNELLIELFQLTITYIYQTSEVDNYESYSRAELWNPEKKCVEHSIVKKNAFYTPEQQEDYFDRDLVRYPITSVAGPNKLNIGIEFRGRRMKTNQLDGSYGTLIED</sequence>
<dbReference type="OMA" id="HITWMIN"/>
<feature type="region of interest" description="Disordered" evidence="1">
    <location>
        <begin position="1"/>
        <end position="22"/>
    </location>
</feature>
<dbReference type="VEuPathDB" id="AmoebaDB:FDP41_007757"/>
<gene>
    <name evidence="2" type="ORF">FDP41_007757</name>
</gene>
<comment type="caution">
    <text evidence="2">The sequence shown here is derived from an EMBL/GenBank/DDBJ whole genome shotgun (WGS) entry which is preliminary data.</text>
</comment>
<proteinExistence type="predicted"/>
<evidence type="ECO:0000313" key="3">
    <source>
        <dbReference type="Proteomes" id="UP000444721"/>
    </source>
</evidence>
<evidence type="ECO:0000256" key="1">
    <source>
        <dbReference type="SAM" id="MobiDB-lite"/>
    </source>
</evidence>
<dbReference type="AlphaFoldDB" id="A0A6A5CA30"/>
<feature type="region of interest" description="Disordered" evidence="1">
    <location>
        <begin position="44"/>
        <end position="97"/>
    </location>
</feature>
<dbReference type="EMBL" id="VFQX01000004">
    <property type="protein sequence ID" value="KAF0983842.1"/>
    <property type="molecule type" value="Genomic_DNA"/>
</dbReference>
<organism evidence="2 3">
    <name type="scientific">Naegleria fowleri</name>
    <name type="common">Brain eating amoeba</name>
    <dbReference type="NCBI Taxonomy" id="5763"/>
    <lineage>
        <taxon>Eukaryota</taxon>
        <taxon>Discoba</taxon>
        <taxon>Heterolobosea</taxon>
        <taxon>Tetramitia</taxon>
        <taxon>Eutetramitia</taxon>
        <taxon>Vahlkampfiidae</taxon>
        <taxon>Naegleria</taxon>
    </lineage>
</organism>
<dbReference type="GeneID" id="68114975"/>
<dbReference type="VEuPathDB" id="AmoebaDB:NF0017230"/>
<dbReference type="VEuPathDB" id="AmoebaDB:NfTy_006050"/>
<dbReference type="RefSeq" id="XP_044568555.1">
    <property type="nucleotide sequence ID" value="XM_044711536.1"/>
</dbReference>
<accession>A0A6A5CA30</accession>
<feature type="compositionally biased region" description="Acidic residues" evidence="1">
    <location>
        <begin position="81"/>
        <end position="93"/>
    </location>
</feature>
<dbReference type="OrthoDB" id="10354111at2759"/>
<name>A0A6A5CA30_NAEFO</name>
<protein>
    <submittedName>
        <fullName evidence="2">Uncharacterized protein</fullName>
    </submittedName>
</protein>
<reference evidence="2 3" key="1">
    <citation type="journal article" date="2019" name="Sci. Rep.">
        <title>Nanopore sequencing improves the draft genome of the human pathogenic amoeba Naegleria fowleri.</title>
        <authorList>
            <person name="Liechti N."/>
            <person name="Schurch N."/>
            <person name="Bruggmann R."/>
            <person name="Wittwer M."/>
        </authorList>
    </citation>
    <scope>NUCLEOTIDE SEQUENCE [LARGE SCALE GENOMIC DNA]</scope>
    <source>
        <strain evidence="2 3">ATCC 30894</strain>
    </source>
</reference>